<sequence length="327" mass="36742">MKSSESHKNISTNTSSTCLVIGGRGFIGLHLIDALLQQDYHVRCFDRPHAVPLENKLRNNPNFEMFEGDFTNEKDIVDAFKGCDFCFHLVSTTLPQSSNADPVYDVESNVVATIKLFNHAVRTGLKKIIFPSSGGTVYGVPLNIPIHEDHPTNPLCSYGISKLTIEKYLELYRHLHGLEYSVLRISNPYGERQRVHSSQGVIAVFLGKILRGEVVEIWGDGSVTRDYIYIADVIEAMLATLAYSGDQRIFNIGSGQGHSLNEILDTIETVTGSPVHRRYLPGRPFDVPSNVLDIERARQYLDWSPGMSFEEGLSRFVKWLQQQPDDQ</sequence>
<evidence type="ECO:0000256" key="1">
    <source>
        <dbReference type="ARBA" id="ARBA00007637"/>
    </source>
</evidence>
<dbReference type="PANTHER" id="PTHR43000">
    <property type="entry name" value="DTDP-D-GLUCOSE 4,6-DEHYDRATASE-RELATED"/>
    <property type="match status" value="1"/>
</dbReference>
<feature type="domain" description="NAD-dependent epimerase/dehydratase" evidence="2">
    <location>
        <begin position="19"/>
        <end position="253"/>
    </location>
</feature>
<dbReference type="Pfam" id="PF01370">
    <property type="entry name" value="Epimerase"/>
    <property type="match status" value="1"/>
</dbReference>
<proteinExistence type="inferred from homology"/>
<evidence type="ECO:0000313" key="4">
    <source>
        <dbReference type="Proteomes" id="UP000596092"/>
    </source>
</evidence>
<dbReference type="EMBL" id="CP054140">
    <property type="protein sequence ID" value="QQG66488.1"/>
    <property type="molecule type" value="Genomic_DNA"/>
</dbReference>
<protein>
    <submittedName>
        <fullName evidence="3">NAD-dependent epimerase/dehydratase family protein</fullName>
    </submittedName>
</protein>
<reference evidence="3 4" key="1">
    <citation type="submission" date="2020-05" db="EMBL/GenBank/DDBJ databases">
        <title>Complete genome of Desulfobulbus oligotrophicus.</title>
        <authorList>
            <person name="Podar M."/>
        </authorList>
    </citation>
    <scope>NUCLEOTIDE SEQUENCE [LARGE SCALE GENOMIC DNA]</scope>
    <source>
        <strain evidence="3 4">Prop6</strain>
    </source>
</reference>
<dbReference type="AlphaFoldDB" id="A0A7T6AR47"/>
<accession>A0A7T6AR47</accession>
<dbReference type="Gene3D" id="3.40.50.720">
    <property type="entry name" value="NAD(P)-binding Rossmann-like Domain"/>
    <property type="match status" value="1"/>
</dbReference>
<keyword evidence="4" id="KW-1185">Reference proteome</keyword>
<dbReference type="InterPro" id="IPR036291">
    <property type="entry name" value="NAD(P)-bd_dom_sf"/>
</dbReference>
<dbReference type="RefSeq" id="WP_199262715.1">
    <property type="nucleotide sequence ID" value="NZ_CP054140.1"/>
</dbReference>
<name>A0A7T6AR47_9BACT</name>
<dbReference type="SUPFAM" id="SSF51735">
    <property type="entry name" value="NAD(P)-binding Rossmann-fold domains"/>
    <property type="match status" value="1"/>
</dbReference>
<dbReference type="Proteomes" id="UP000596092">
    <property type="component" value="Chromosome"/>
</dbReference>
<evidence type="ECO:0000259" key="2">
    <source>
        <dbReference type="Pfam" id="PF01370"/>
    </source>
</evidence>
<dbReference type="InterPro" id="IPR001509">
    <property type="entry name" value="Epimerase_deHydtase"/>
</dbReference>
<comment type="similarity">
    <text evidence="1">Belongs to the NAD(P)-dependent epimerase/dehydratase family.</text>
</comment>
<organism evidence="3 4">
    <name type="scientific">Desulfobulbus oligotrophicus</name>
    <dbReference type="NCBI Taxonomy" id="1909699"/>
    <lineage>
        <taxon>Bacteria</taxon>
        <taxon>Pseudomonadati</taxon>
        <taxon>Thermodesulfobacteriota</taxon>
        <taxon>Desulfobulbia</taxon>
        <taxon>Desulfobulbales</taxon>
        <taxon>Desulfobulbaceae</taxon>
        <taxon>Desulfobulbus</taxon>
    </lineage>
</organism>
<dbReference type="KEGG" id="dog:HP555_11735"/>
<gene>
    <name evidence="3" type="ORF">HP555_11735</name>
</gene>
<dbReference type="PRINTS" id="PR01713">
    <property type="entry name" value="NUCEPIMERASE"/>
</dbReference>
<evidence type="ECO:0000313" key="3">
    <source>
        <dbReference type="EMBL" id="QQG66488.1"/>
    </source>
</evidence>